<dbReference type="SUPFAM" id="SSF54060">
    <property type="entry name" value="His-Me finger endonucleases"/>
    <property type="match status" value="1"/>
</dbReference>
<gene>
    <name evidence="7" type="ORF">H0H26_09800</name>
</gene>
<dbReference type="Pfam" id="PF18962">
    <property type="entry name" value="Por_Secre_tail"/>
    <property type="match status" value="1"/>
</dbReference>
<protein>
    <submittedName>
        <fullName evidence="7">Endonuclease</fullName>
    </submittedName>
</protein>
<keyword evidence="2" id="KW-0540">Nuclease</keyword>
<evidence type="ECO:0000256" key="2">
    <source>
        <dbReference type="ARBA" id="ARBA00022722"/>
    </source>
</evidence>
<dbReference type="PANTHER" id="PTHR33607:SF2">
    <property type="entry name" value="ENDONUCLEASE-1"/>
    <property type="match status" value="1"/>
</dbReference>
<dbReference type="Pfam" id="PF04231">
    <property type="entry name" value="Endonuclease_1"/>
    <property type="match status" value="2"/>
</dbReference>
<keyword evidence="4" id="KW-0378">Hydrolase</keyword>
<dbReference type="AlphaFoldDB" id="A0A7U2NDT7"/>
<comment type="similarity">
    <text evidence="1">Belongs to the EndA/NucM nuclease family.</text>
</comment>
<accession>A0A7U2NDT7</accession>
<dbReference type="InterPro" id="IPR026444">
    <property type="entry name" value="Secre_tail"/>
</dbReference>
<dbReference type="SUPFAM" id="SSF141072">
    <property type="entry name" value="CalX-like"/>
    <property type="match status" value="1"/>
</dbReference>
<dbReference type="RefSeq" id="WP_063742196.1">
    <property type="nucleotide sequence ID" value="NZ_CP059075.1"/>
</dbReference>
<dbReference type="InterPro" id="IPR038081">
    <property type="entry name" value="CalX-like_sf"/>
</dbReference>
<dbReference type="GO" id="GO:0016787">
    <property type="term" value="F:hydrolase activity"/>
    <property type="evidence" value="ECO:0007669"/>
    <property type="project" value="UniProtKB-KW"/>
</dbReference>
<feature type="chain" id="PRO_5031571566" evidence="5">
    <location>
        <begin position="21"/>
        <end position="660"/>
    </location>
</feature>
<sequence>MIKKLLLLLLFCIFCNSGFSQVVINELDPDTPSTDVLEFIELKSVTPNFLLDGYVLVFYNAGGAPYAGTGSYYALDLDGYSTDVNGIIHFGNPQVSPTPAFILPITTIQNGPDVAALYLGDATDFPINTTAHASGLIDALAYSNAATTKPTALMTILGLTTCINENLNSLPATQSIQRKNDGTYELKVPTPGMNNDGSGIVLNYLRLTTNVSTITEGQSLTVTFSTTNAVTGSDLVINFSLNNGAFTTADYSGTTSITIPIGQTVGSTVIPILNDRINDGDEEIKIVVGALRTGYSLYNNNIIIRVNDINFVTLPFGSPANPTRGLVASTAPVGYYSSIEGLSGAALKQGLQDIIANPSVIHAHVYGDIYDILKVADQNPENSNQVWLIYNEAPRSKIDNQTGNSIVGKWNREHIYCQSRGGFADATSNTPQGINVWNTSGMPGPNNISTGHADAHHIRAVDGQENSSRNNRNYGVDYNGPIGNPGTWKGDVARSLFYMAVRYNGLNIINGNPIDTILGQIGDLSSLLQWNRNDTSDDFEMNRNNYIYTWQLNRNPFIDYPDLADYIWGPKVGLPWSVTLSRPDFNELQIAMYPNPTKDFITISGLTHEAKIEISSMAGLNVYKGSYKNNDKLNLNLASGIYMVKIIEDTKWVIKKLIIK</sequence>
<keyword evidence="3 5" id="KW-0732">Signal</keyword>
<dbReference type="Gene3D" id="2.60.40.2030">
    <property type="match status" value="1"/>
</dbReference>
<evidence type="ECO:0000256" key="3">
    <source>
        <dbReference type="ARBA" id="ARBA00022729"/>
    </source>
</evidence>
<dbReference type="InterPro" id="IPR007346">
    <property type="entry name" value="Endonuclease-I"/>
</dbReference>
<evidence type="ECO:0000313" key="8">
    <source>
        <dbReference type="Proteomes" id="UP000596329"/>
    </source>
</evidence>
<evidence type="ECO:0000313" key="7">
    <source>
        <dbReference type="EMBL" id="QRE03189.1"/>
    </source>
</evidence>
<evidence type="ECO:0000256" key="1">
    <source>
        <dbReference type="ARBA" id="ARBA00006429"/>
    </source>
</evidence>
<keyword evidence="7" id="KW-0255">Endonuclease</keyword>
<dbReference type="Proteomes" id="UP000596329">
    <property type="component" value="Chromosome"/>
</dbReference>
<proteinExistence type="inferred from homology"/>
<dbReference type="GO" id="GO:0004519">
    <property type="term" value="F:endonuclease activity"/>
    <property type="evidence" value="ECO:0007669"/>
    <property type="project" value="UniProtKB-KW"/>
</dbReference>
<feature type="signal peptide" evidence="5">
    <location>
        <begin position="1"/>
        <end position="20"/>
    </location>
</feature>
<evidence type="ECO:0000256" key="4">
    <source>
        <dbReference type="ARBA" id="ARBA00022801"/>
    </source>
</evidence>
<reference evidence="7 8" key="1">
    <citation type="submission" date="2020-07" db="EMBL/GenBank/DDBJ databases">
        <title>Genomic characterization of Flavobacterium psychrophilum strains.</title>
        <authorList>
            <person name="Castillo D."/>
            <person name="Jorgensen J."/>
            <person name="Middelboe M."/>
        </authorList>
    </citation>
    <scope>NUCLEOTIDE SEQUENCE [LARGE SCALE GENOMIC DNA]</scope>
    <source>
        <strain evidence="7 8">FPS-R7</strain>
    </source>
</reference>
<feature type="domain" description="Secretion system C-terminal sorting" evidence="6">
    <location>
        <begin position="592"/>
        <end position="659"/>
    </location>
</feature>
<dbReference type="PANTHER" id="PTHR33607">
    <property type="entry name" value="ENDONUCLEASE-1"/>
    <property type="match status" value="1"/>
</dbReference>
<dbReference type="NCBIfam" id="TIGR04183">
    <property type="entry name" value="Por_Secre_tail"/>
    <property type="match status" value="1"/>
</dbReference>
<dbReference type="EMBL" id="CP059075">
    <property type="protein sequence ID" value="QRE03189.1"/>
    <property type="molecule type" value="Genomic_DNA"/>
</dbReference>
<organism evidence="7 8">
    <name type="scientific">Flavobacterium psychrophilum</name>
    <dbReference type="NCBI Taxonomy" id="96345"/>
    <lineage>
        <taxon>Bacteria</taxon>
        <taxon>Pseudomonadati</taxon>
        <taxon>Bacteroidota</taxon>
        <taxon>Flavobacteriia</taxon>
        <taxon>Flavobacteriales</taxon>
        <taxon>Flavobacteriaceae</taxon>
        <taxon>Flavobacterium</taxon>
    </lineage>
</organism>
<dbReference type="InterPro" id="IPR044925">
    <property type="entry name" value="His-Me_finger_sf"/>
</dbReference>
<evidence type="ECO:0000256" key="5">
    <source>
        <dbReference type="SAM" id="SignalP"/>
    </source>
</evidence>
<evidence type="ECO:0000259" key="6">
    <source>
        <dbReference type="Pfam" id="PF18962"/>
    </source>
</evidence>
<name>A0A7U2NDT7_FLAPS</name>